<accession>A0A9X1F186</accession>
<dbReference type="EMBL" id="JAGSPC010000001">
    <property type="protein sequence ID" value="MBV7258227.1"/>
    <property type="molecule type" value="Genomic_DNA"/>
</dbReference>
<keyword evidence="5 13" id="KW-1003">Cell membrane</keyword>
<dbReference type="AlphaFoldDB" id="A0A9X1F186"/>
<dbReference type="InterPro" id="IPR047196">
    <property type="entry name" value="YidC_ALB_C"/>
</dbReference>
<keyword evidence="7 13" id="KW-0653">Protein transport</keyword>
<evidence type="ECO:0000256" key="14">
    <source>
        <dbReference type="SAM" id="MobiDB-lite"/>
    </source>
</evidence>
<sequence>MDNQRNLLLAVALSGLLIIGWDFAMRTFYPEAALSSPAEQVEPAAQASAGGAPGTTTVAADLPEGAAAPAGPVDMSEALADPNRVVIDTPKLAGSINLVGAQIDDIVLKDYRQSVEKDSGPVRLFAPARTEDQYFAQFGFITGGEYMPSNAVWQASGDKLTPDTPVTLTRSGDDGLTYSIALSIDEDYMISATQSVANASEAAAIIQPFTLIDRTDKNASPDEFIVHSGPIGVFDGALQDGNNYEELTEIGRDVPAGNTDWLGFTDRYWLSALIPGEGATKEVGFRALDNGLFRSGVFYQAQTIPAGGSLTQSTRLFAGAKNSIVLDKYEDSGITYFGKAISWGWFEFIEKPFLWLLRTLNGLVGNFGVAIILLTVIVRGLMFPIAQKQFASMAGMKAVQPKMKAIQERYKDDKQQQQQEIMKLYKEEKVNPLAGCLPILIQIPIFFALYKVLMLAIEMRHEPFLYIRDLSGPDPATILNLFGYLPFEVPGFLGIGVLAVLLGVTMWLTFKLNPSAMDPMQQQIFNLMPWILMFVMAPFAAGLLIYWVTSNILTLAQQKYLYSKHPALKAQAEKEKAEMAKKKADEDKAKGKA</sequence>
<dbReference type="PANTHER" id="PTHR12428:SF65">
    <property type="entry name" value="CYTOCHROME C OXIDASE ASSEMBLY PROTEIN COX18, MITOCHONDRIAL"/>
    <property type="match status" value="1"/>
</dbReference>
<dbReference type="Proteomes" id="UP001138681">
    <property type="component" value="Unassembled WGS sequence"/>
</dbReference>
<dbReference type="GO" id="GO:0051205">
    <property type="term" value="P:protein insertion into membrane"/>
    <property type="evidence" value="ECO:0007669"/>
    <property type="project" value="TreeGrafter"/>
</dbReference>
<evidence type="ECO:0000256" key="6">
    <source>
        <dbReference type="ARBA" id="ARBA00022692"/>
    </source>
</evidence>
<dbReference type="Pfam" id="PF02096">
    <property type="entry name" value="60KD_IMP"/>
    <property type="match status" value="1"/>
</dbReference>
<feature type="region of interest" description="Disordered" evidence="14">
    <location>
        <begin position="573"/>
        <end position="593"/>
    </location>
</feature>
<dbReference type="InterPro" id="IPR001708">
    <property type="entry name" value="YidC/ALB3/OXA1/COX18"/>
</dbReference>
<evidence type="ECO:0000256" key="5">
    <source>
        <dbReference type="ARBA" id="ARBA00022475"/>
    </source>
</evidence>
<feature type="domain" description="Membrane insertase YidC/Oxa/ALB C-terminal" evidence="15">
    <location>
        <begin position="367"/>
        <end position="562"/>
    </location>
</feature>
<dbReference type="Pfam" id="PF14849">
    <property type="entry name" value="YidC_periplas"/>
    <property type="match status" value="1"/>
</dbReference>
<dbReference type="InterPro" id="IPR019998">
    <property type="entry name" value="Membr_insert_YidC"/>
</dbReference>
<gene>
    <name evidence="13 17" type="primary">yidC</name>
    <name evidence="17" type="ORF">KCG46_01410</name>
</gene>
<dbReference type="NCBIfam" id="TIGR03592">
    <property type="entry name" value="yidC_oxa1_cterm"/>
    <property type="match status" value="1"/>
</dbReference>
<dbReference type="CDD" id="cd20070">
    <property type="entry name" value="5TM_YidC_Alb3"/>
    <property type="match status" value="1"/>
</dbReference>
<evidence type="ECO:0000256" key="4">
    <source>
        <dbReference type="ARBA" id="ARBA00022448"/>
    </source>
</evidence>
<evidence type="ECO:0000256" key="8">
    <source>
        <dbReference type="ARBA" id="ARBA00022989"/>
    </source>
</evidence>
<evidence type="ECO:0000256" key="13">
    <source>
        <dbReference type="HAMAP-Rule" id="MF_01810"/>
    </source>
</evidence>
<dbReference type="HAMAP" id="MF_01810">
    <property type="entry name" value="YidC_type1"/>
    <property type="match status" value="1"/>
</dbReference>
<dbReference type="GO" id="GO:0005886">
    <property type="term" value="C:plasma membrane"/>
    <property type="evidence" value="ECO:0007669"/>
    <property type="project" value="UniProtKB-SubCell"/>
</dbReference>
<dbReference type="CDD" id="cd19961">
    <property type="entry name" value="EcYidC-like_peri"/>
    <property type="match status" value="1"/>
</dbReference>
<evidence type="ECO:0000256" key="1">
    <source>
        <dbReference type="ARBA" id="ARBA00004429"/>
    </source>
</evidence>
<comment type="function">
    <text evidence="13">Required for the insertion and/or proper folding and/or complex formation of integral membrane proteins into the membrane. Involved in integration of membrane proteins that insert both dependently and independently of the Sec translocase complex, as well as at least some lipoproteins. Aids folding of multispanning membrane proteins.</text>
</comment>
<keyword evidence="10 13" id="KW-0143">Chaperone</keyword>
<evidence type="ECO:0000256" key="10">
    <source>
        <dbReference type="ARBA" id="ARBA00023186"/>
    </source>
</evidence>
<dbReference type="GO" id="GO:0032977">
    <property type="term" value="F:membrane insertase activity"/>
    <property type="evidence" value="ECO:0007669"/>
    <property type="project" value="InterPro"/>
</dbReference>
<keyword evidence="6 13" id="KW-0812">Transmembrane</keyword>
<feature type="transmembrane region" description="Helical" evidence="13">
    <location>
        <begin position="430"/>
        <end position="450"/>
    </location>
</feature>
<evidence type="ECO:0000313" key="18">
    <source>
        <dbReference type="Proteomes" id="UP001138681"/>
    </source>
</evidence>
<keyword evidence="8 13" id="KW-1133">Transmembrane helix</keyword>
<evidence type="ECO:0000313" key="17">
    <source>
        <dbReference type="EMBL" id="MBV7258227.1"/>
    </source>
</evidence>
<protein>
    <recommendedName>
        <fullName evidence="3 13">Membrane protein insertase YidC</fullName>
    </recommendedName>
    <alternativeName>
        <fullName evidence="12 13">Foldase YidC</fullName>
    </alternativeName>
    <alternativeName>
        <fullName evidence="13">Membrane protein YidC</fullName>
    </alternativeName>
    <alternativeName>
        <fullName evidence="11 13">membrane integrase YidC</fullName>
    </alternativeName>
</protein>
<evidence type="ECO:0000256" key="3">
    <source>
        <dbReference type="ARBA" id="ARBA00015325"/>
    </source>
</evidence>
<feature type="transmembrane region" description="Helical" evidence="13">
    <location>
        <begin position="530"/>
        <end position="549"/>
    </location>
</feature>
<evidence type="ECO:0000256" key="7">
    <source>
        <dbReference type="ARBA" id="ARBA00022927"/>
    </source>
</evidence>
<evidence type="ECO:0000259" key="16">
    <source>
        <dbReference type="Pfam" id="PF14849"/>
    </source>
</evidence>
<organism evidence="17 18">
    <name type="scientific">Erythrobacter crassostreae</name>
    <dbReference type="NCBI Taxonomy" id="2828328"/>
    <lineage>
        <taxon>Bacteria</taxon>
        <taxon>Pseudomonadati</taxon>
        <taxon>Pseudomonadota</taxon>
        <taxon>Alphaproteobacteria</taxon>
        <taxon>Sphingomonadales</taxon>
        <taxon>Erythrobacteraceae</taxon>
        <taxon>Erythrobacter/Porphyrobacter group</taxon>
        <taxon>Erythrobacter</taxon>
    </lineage>
</organism>
<dbReference type="GO" id="GO:0015031">
    <property type="term" value="P:protein transport"/>
    <property type="evidence" value="ECO:0007669"/>
    <property type="project" value="UniProtKB-KW"/>
</dbReference>
<dbReference type="RefSeq" id="WP_218403575.1">
    <property type="nucleotide sequence ID" value="NZ_JAGSPC010000001.1"/>
</dbReference>
<comment type="caution">
    <text evidence="17">The sequence shown here is derived from an EMBL/GenBank/DDBJ whole genome shotgun (WGS) entry which is preliminary data.</text>
</comment>
<dbReference type="NCBIfam" id="TIGR03593">
    <property type="entry name" value="yidC_nterm"/>
    <property type="match status" value="1"/>
</dbReference>
<evidence type="ECO:0000256" key="2">
    <source>
        <dbReference type="ARBA" id="ARBA00010527"/>
    </source>
</evidence>
<comment type="similarity">
    <text evidence="2 13">Belongs to the OXA1/ALB3/YidC family. Type 1 subfamily.</text>
</comment>
<name>A0A9X1F186_9SPHN</name>
<dbReference type="PANTHER" id="PTHR12428">
    <property type="entry name" value="OXA1"/>
    <property type="match status" value="1"/>
</dbReference>
<keyword evidence="18" id="KW-1185">Reference proteome</keyword>
<proteinExistence type="inferred from homology"/>
<keyword evidence="4 13" id="KW-0813">Transport</keyword>
<dbReference type="InterPro" id="IPR028053">
    <property type="entry name" value="Membr_insert_YidC_N"/>
</dbReference>
<evidence type="ECO:0000256" key="11">
    <source>
        <dbReference type="ARBA" id="ARBA00033245"/>
    </source>
</evidence>
<evidence type="ECO:0000256" key="12">
    <source>
        <dbReference type="ARBA" id="ARBA00033342"/>
    </source>
</evidence>
<reference evidence="17" key="1">
    <citation type="submission" date="2021-04" db="EMBL/GenBank/DDBJ databases">
        <authorList>
            <person name="Pira H."/>
            <person name="Risdian C."/>
            <person name="Wink J."/>
        </authorList>
    </citation>
    <scope>NUCLEOTIDE SEQUENCE</scope>
    <source>
        <strain evidence="17">WH158</strain>
    </source>
</reference>
<feature type="domain" description="Membrane insertase YidC N-terminal" evidence="16">
    <location>
        <begin position="84"/>
        <end position="356"/>
    </location>
</feature>
<dbReference type="NCBIfam" id="NF002353">
    <property type="entry name" value="PRK01318.1-4"/>
    <property type="match status" value="1"/>
</dbReference>
<feature type="transmembrane region" description="Helical" evidence="13">
    <location>
        <begin position="363"/>
        <end position="386"/>
    </location>
</feature>
<dbReference type="InterPro" id="IPR028055">
    <property type="entry name" value="YidC/Oxa/ALB_C"/>
</dbReference>
<comment type="subcellular location">
    <subcellularLocation>
        <location evidence="1">Cell inner membrane</location>
        <topology evidence="1">Multi-pass membrane protein</topology>
    </subcellularLocation>
    <subcellularLocation>
        <location evidence="13">Cell membrane</location>
        <topology evidence="13">Multi-pass membrane protein</topology>
    </subcellularLocation>
</comment>
<keyword evidence="9 13" id="KW-0472">Membrane</keyword>
<comment type="subunit">
    <text evidence="13">Interacts with the Sec translocase complex via SecD. Specifically interacts with transmembrane segments of nascent integral membrane proteins during membrane integration.</text>
</comment>
<evidence type="ECO:0000259" key="15">
    <source>
        <dbReference type="Pfam" id="PF02096"/>
    </source>
</evidence>
<feature type="transmembrane region" description="Helical" evidence="13">
    <location>
        <begin position="489"/>
        <end position="510"/>
    </location>
</feature>
<evidence type="ECO:0000256" key="9">
    <source>
        <dbReference type="ARBA" id="ARBA00023136"/>
    </source>
</evidence>